<dbReference type="InterPro" id="IPR002139">
    <property type="entry name" value="Ribo/fructo_kinase"/>
</dbReference>
<evidence type="ECO:0000256" key="6">
    <source>
        <dbReference type="ARBA" id="ARBA00022741"/>
    </source>
</evidence>
<dbReference type="EMBL" id="BMEX01000016">
    <property type="protein sequence ID" value="GGA54611.1"/>
    <property type="molecule type" value="Genomic_DNA"/>
</dbReference>
<gene>
    <name evidence="12 14" type="primary">rbsK</name>
    <name evidence="14" type="ORF">GCM10007416_29760</name>
</gene>
<evidence type="ECO:0000256" key="12">
    <source>
        <dbReference type="HAMAP-Rule" id="MF_01987"/>
    </source>
</evidence>
<feature type="active site" description="Proton acceptor" evidence="12">
    <location>
        <position position="254"/>
    </location>
</feature>
<protein>
    <recommendedName>
        <fullName evidence="3 12">Ribokinase</fullName>
        <shortName evidence="12">RK</shortName>
        <ecNumber evidence="2 12">2.7.1.15</ecNumber>
    </recommendedName>
</protein>
<evidence type="ECO:0000256" key="8">
    <source>
        <dbReference type="ARBA" id="ARBA00022840"/>
    </source>
</evidence>
<evidence type="ECO:0000313" key="14">
    <source>
        <dbReference type="EMBL" id="GGA54611.1"/>
    </source>
</evidence>
<comment type="activity regulation">
    <text evidence="12">Activated by a monovalent cation that binds near, but not in, the active site. The most likely occupant of the site in vivo is potassium. Ion binding induces a conformational change that may alter substrate affinity.</text>
</comment>
<feature type="binding site" evidence="12">
    <location>
        <begin position="43"/>
        <end position="47"/>
    </location>
    <ligand>
        <name>substrate</name>
    </ligand>
</feature>
<feature type="binding site" evidence="12">
    <location>
        <begin position="253"/>
        <end position="254"/>
    </location>
    <ligand>
        <name>ATP</name>
        <dbReference type="ChEBI" id="CHEBI:30616"/>
    </ligand>
</feature>
<proteinExistence type="inferred from homology"/>
<evidence type="ECO:0000256" key="5">
    <source>
        <dbReference type="ARBA" id="ARBA00022723"/>
    </source>
</evidence>
<keyword evidence="11 12" id="KW-0119">Carbohydrate metabolism</keyword>
<comment type="similarity">
    <text evidence="12">Belongs to the carbohydrate kinase PfkB family. Ribokinase subfamily.</text>
</comment>
<dbReference type="PROSITE" id="PS00584">
    <property type="entry name" value="PFKB_KINASES_2"/>
    <property type="match status" value="1"/>
</dbReference>
<feature type="binding site" evidence="12">
    <location>
        <position position="284"/>
    </location>
    <ligand>
        <name>K(+)</name>
        <dbReference type="ChEBI" id="CHEBI:29103"/>
    </ligand>
</feature>
<dbReference type="InterPro" id="IPR029056">
    <property type="entry name" value="Ribokinase-like"/>
</dbReference>
<evidence type="ECO:0000256" key="3">
    <source>
        <dbReference type="ARBA" id="ARBA00016943"/>
    </source>
</evidence>
<comment type="subunit">
    <text evidence="12">Homodimer.</text>
</comment>
<comment type="function">
    <text evidence="12">Catalyzes the phosphorylation of ribose at O-5 in a reaction requiring ATP and magnesium. The resulting D-ribose-5-phosphate can then be used either for sythesis of nucleotides, histidine, and tryptophan, or as a component of the pentose phosphate pathway.</text>
</comment>
<feature type="binding site" evidence="12">
    <location>
        <begin position="222"/>
        <end position="227"/>
    </location>
    <ligand>
        <name>ATP</name>
        <dbReference type="ChEBI" id="CHEBI:30616"/>
    </ligand>
</feature>
<dbReference type="RefSeq" id="WP_188433307.1">
    <property type="nucleotide sequence ID" value="NZ_BMEX01000016.1"/>
</dbReference>
<evidence type="ECO:0000256" key="7">
    <source>
        <dbReference type="ARBA" id="ARBA00022777"/>
    </source>
</evidence>
<feature type="binding site" evidence="12">
    <location>
        <position position="250"/>
    </location>
    <ligand>
        <name>K(+)</name>
        <dbReference type="ChEBI" id="CHEBI:29103"/>
    </ligand>
</feature>
<dbReference type="InterPro" id="IPR011611">
    <property type="entry name" value="PfkB_dom"/>
</dbReference>
<feature type="binding site" evidence="12">
    <location>
        <begin position="15"/>
        <end position="17"/>
    </location>
    <ligand>
        <name>substrate</name>
    </ligand>
</feature>
<comment type="pathway">
    <text evidence="12">Carbohydrate metabolism; D-ribose degradation; D-ribose 5-phosphate from beta-D-ribopyranose: step 2/2.</text>
</comment>
<evidence type="ECO:0000313" key="15">
    <source>
        <dbReference type="Proteomes" id="UP000617979"/>
    </source>
</evidence>
<keyword evidence="9 12" id="KW-0460">Magnesium</keyword>
<dbReference type="EC" id="2.7.1.15" evidence="2 12"/>
<dbReference type="Pfam" id="PF00294">
    <property type="entry name" value="PfkB"/>
    <property type="match status" value="1"/>
</dbReference>
<keyword evidence="8 12" id="KW-0067">ATP-binding</keyword>
<keyword evidence="15" id="KW-1185">Reference proteome</keyword>
<comment type="catalytic activity">
    <reaction evidence="12">
        <text>D-ribose + ATP = D-ribose 5-phosphate + ADP + H(+)</text>
        <dbReference type="Rhea" id="RHEA:13697"/>
        <dbReference type="ChEBI" id="CHEBI:15378"/>
        <dbReference type="ChEBI" id="CHEBI:30616"/>
        <dbReference type="ChEBI" id="CHEBI:47013"/>
        <dbReference type="ChEBI" id="CHEBI:78346"/>
        <dbReference type="ChEBI" id="CHEBI:456216"/>
        <dbReference type="EC" id="2.7.1.15"/>
    </reaction>
</comment>
<evidence type="ECO:0000259" key="13">
    <source>
        <dbReference type="Pfam" id="PF00294"/>
    </source>
</evidence>
<dbReference type="Gene3D" id="3.40.1190.20">
    <property type="match status" value="1"/>
</dbReference>
<reference evidence="15" key="1">
    <citation type="journal article" date="2019" name="Int. J. Syst. Evol. Microbiol.">
        <title>The Global Catalogue of Microorganisms (GCM) 10K type strain sequencing project: providing services to taxonomists for standard genome sequencing and annotation.</title>
        <authorList>
            <consortium name="The Broad Institute Genomics Platform"/>
            <consortium name="The Broad Institute Genome Sequencing Center for Infectious Disease"/>
            <person name="Wu L."/>
            <person name="Ma J."/>
        </authorList>
    </citation>
    <scope>NUCLEOTIDE SEQUENCE [LARGE SCALE GENOMIC DNA]</scope>
    <source>
        <strain evidence="15">CGMCC 1.12404</strain>
    </source>
</reference>
<keyword evidence="5 12" id="KW-0479">Metal-binding</keyword>
<keyword evidence="7 12" id="KW-0418">Kinase</keyword>
<comment type="caution">
    <text evidence="12">Lacks conserved residue(s) required for the propagation of feature annotation.</text>
</comment>
<dbReference type="CDD" id="cd01174">
    <property type="entry name" value="ribokinase"/>
    <property type="match status" value="1"/>
</dbReference>
<feature type="binding site" evidence="12">
    <location>
        <position position="143"/>
    </location>
    <ligand>
        <name>substrate</name>
    </ligand>
</feature>
<dbReference type="PANTHER" id="PTHR10584:SF166">
    <property type="entry name" value="RIBOKINASE"/>
    <property type="match status" value="1"/>
</dbReference>
<feature type="binding site" evidence="12">
    <location>
        <position position="289"/>
    </location>
    <ligand>
        <name>K(+)</name>
        <dbReference type="ChEBI" id="CHEBI:29103"/>
    </ligand>
</feature>
<keyword evidence="10 12" id="KW-0630">Potassium</keyword>
<feature type="binding site" evidence="12">
    <location>
        <position position="187"/>
    </location>
    <ligand>
        <name>ATP</name>
        <dbReference type="ChEBI" id="CHEBI:30616"/>
    </ligand>
</feature>
<evidence type="ECO:0000256" key="2">
    <source>
        <dbReference type="ARBA" id="ARBA00012035"/>
    </source>
</evidence>
<feature type="binding site" evidence="12">
    <location>
        <position position="248"/>
    </location>
    <ligand>
        <name>K(+)</name>
        <dbReference type="ChEBI" id="CHEBI:29103"/>
    </ligand>
</feature>
<accession>A0ABQ1H1F1</accession>
<feature type="binding site" evidence="12">
    <location>
        <position position="287"/>
    </location>
    <ligand>
        <name>K(+)</name>
        <dbReference type="ChEBI" id="CHEBI:29103"/>
    </ligand>
</feature>
<feature type="binding site" evidence="12">
    <location>
        <position position="254"/>
    </location>
    <ligand>
        <name>substrate</name>
    </ligand>
</feature>
<evidence type="ECO:0000256" key="10">
    <source>
        <dbReference type="ARBA" id="ARBA00022958"/>
    </source>
</evidence>
<evidence type="ECO:0000256" key="4">
    <source>
        <dbReference type="ARBA" id="ARBA00022679"/>
    </source>
</evidence>
<comment type="similarity">
    <text evidence="1">Belongs to the carbohydrate kinase pfkB family.</text>
</comment>
<evidence type="ECO:0000256" key="9">
    <source>
        <dbReference type="ARBA" id="ARBA00022842"/>
    </source>
</evidence>
<keyword evidence="4 12" id="KW-0808">Transferase</keyword>
<evidence type="ECO:0000256" key="11">
    <source>
        <dbReference type="ARBA" id="ARBA00023277"/>
    </source>
</evidence>
<comment type="cofactor">
    <cofactor evidence="12">
        <name>Mg(2+)</name>
        <dbReference type="ChEBI" id="CHEBI:18420"/>
    </cofactor>
    <text evidence="12">Requires a divalent cation, most likely magnesium in vivo, as an electrophilic catalyst to aid phosphoryl group transfer. It is the chelate of the metal and the nucleotide that is the actual substrate.</text>
</comment>
<dbReference type="Proteomes" id="UP000617979">
    <property type="component" value="Unassembled WGS sequence"/>
</dbReference>
<comment type="caution">
    <text evidence="14">The sequence shown here is derived from an EMBL/GenBank/DDBJ whole genome shotgun (WGS) entry which is preliminary data.</text>
</comment>
<dbReference type="PANTHER" id="PTHR10584">
    <property type="entry name" value="SUGAR KINASE"/>
    <property type="match status" value="1"/>
</dbReference>
<organism evidence="14 15">
    <name type="scientific">Kroppenstedtia guangzhouensis</name>
    <dbReference type="NCBI Taxonomy" id="1274356"/>
    <lineage>
        <taxon>Bacteria</taxon>
        <taxon>Bacillati</taxon>
        <taxon>Bacillota</taxon>
        <taxon>Bacilli</taxon>
        <taxon>Bacillales</taxon>
        <taxon>Thermoactinomycetaceae</taxon>
        <taxon>Kroppenstedtia</taxon>
    </lineage>
</organism>
<evidence type="ECO:0000256" key="1">
    <source>
        <dbReference type="ARBA" id="ARBA00005380"/>
    </source>
</evidence>
<name>A0ABQ1H1F1_9BACL</name>
<sequence>MTDKQARVAVIGSLNMDVVVQALRPPQMGETVLGEAVHFIPGGKGANQAVAAARLGAHTEMIGSVGSDPFGQDLLESLKKSGVETTAVKTVSIAPTGVASILLSGGDNRIIVVPGANGHCLPEDVDAGKERIAGVDVVLLQLEIPLETVLSAARTAKELGKKVVLNPAPARELPGELYRLTDVITPNRSELELLSGHSIGEEDLAEAMQVLLDQGVGCVVTTLGEQGAAILSGEGFRRVAVHPVDVVDTTGAGDAFNAGLACALSEEMELAEAVDFAGRVAALAVTRLGAQDGMPTRREVEALYGTERKDDK</sequence>
<dbReference type="SUPFAM" id="SSF53613">
    <property type="entry name" value="Ribokinase-like"/>
    <property type="match status" value="1"/>
</dbReference>
<keyword evidence="12" id="KW-0963">Cytoplasm</keyword>
<dbReference type="InterPro" id="IPR011877">
    <property type="entry name" value="Ribokinase"/>
</dbReference>
<dbReference type="InterPro" id="IPR002173">
    <property type="entry name" value="Carboh/pur_kinase_PfkB_CS"/>
</dbReference>
<dbReference type="NCBIfam" id="TIGR02152">
    <property type="entry name" value="D_ribokin_bact"/>
    <property type="match status" value="1"/>
</dbReference>
<feature type="domain" description="Carbohydrate kinase PfkB" evidence="13">
    <location>
        <begin position="6"/>
        <end position="297"/>
    </location>
</feature>
<dbReference type="HAMAP" id="MF_01987">
    <property type="entry name" value="Ribokinase"/>
    <property type="match status" value="1"/>
</dbReference>
<keyword evidence="6 12" id="KW-0547">Nucleotide-binding</keyword>
<comment type="subcellular location">
    <subcellularLocation>
        <location evidence="12">Cytoplasm</location>
    </subcellularLocation>
</comment>
<dbReference type="PRINTS" id="PR00990">
    <property type="entry name" value="RIBOKINASE"/>
</dbReference>